<sequence length="118" mass="12176">MTMVGGGFGGESIATVDTAGEGGFFGITIYPQGGAAAGAVFPLANKTNCVHMVLPFRTVVGQINSEVTTLQVGKFYGLGLYDMNRDLVVRTPAISSSALGVKTTPTTATVTVEPGPYW</sequence>
<accession>A0A0F9B0S6</accession>
<name>A0A0F9B0S6_9ZZZZ</name>
<comment type="caution">
    <text evidence="1">The sequence shown here is derived from an EMBL/GenBank/DDBJ whole genome shotgun (WGS) entry which is preliminary data.</text>
</comment>
<feature type="non-terminal residue" evidence="1">
    <location>
        <position position="118"/>
    </location>
</feature>
<dbReference type="AlphaFoldDB" id="A0A0F9B0S6"/>
<dbReference type="EMBL" id="LAZR01040151">
    <property type="protein sequence ID" value="KKL15205.1"/>
    <property type="molecule type" value="Genomic_DNA"/>
</dbReference>
<protein>
    <submittedName>
        <fullName evidence="1">Uncharacterized protein</fullName>
    </submittedName>
</protein>
<proteinExistence type="predicted"/>
<gene>
    <name evidence="1" type="ORF">LCGC14_2507960</name>
</gene>
<evidence type="ECO:0000313" key="1">
    <source>
        <dbReference type="EMBL" id="KKL15205.1"/>
    </source>
</evidence>
<organism evidence="1">
    <name type="scientific">marine sediment metagenome</name>
    <dbReference type="NCBI Taxonomy" id="412755"/>
    <lineage>
        <taxon>unclassified sequences</taxon>
        <taxon>metagenomes</taxon>
        <taxon>ecological metagenomes</taxon>
    </lineage>
</organism>
<reference evidence="1" key="1">
    <citation type="journal article" date="2015" name="Nature">
        <title>Complex archaea that bridge the gap between prokaryotes and eukaryotes.</title>
        <authorList>
            <person name="Spang A."/>
            <person name="Saw J.H."/>
            <person name="Jorgensen S.L."/>
            <person name="Zaremba-Niedzwiedzka K."/>
            <person name="Martijn J."/>
            <person name="Lind A.E."/>
            <person name="van Eijk R."/>
            <person name="Schleper C."/>
            <person name="Guy L."/>
            <person name="Ettema T.J."/>
        </authorList>
    </citation>
    <scope>NUCLEOTIDE SEQUENCE</scope>
</reference>